<dbReference type="InterPro" id="IPR043504">
    <property type="entry name" value="Peptidase_S1_PA_chymotrypsin"/>
</dbReference>
<dbReference type="PANTHER" id="PTHR15462">
    <property type="entry name" value="SERINE PROTEASE"/>
    <property type="match status" value="1"/>
</dbReference>
<keyword evidence="4 6" id="KW-0378">Hydrolase</keyword>
<dbReference type="EC" id="3.4.21.-" evidence="6"/>
<evidence type="ECO:0000256" key="6">
    <source>
        <dbReference type="RuleBase" id="RU004296"/>
    </source>
</evidence>
<dbReference type="EMBL" id="CP045226">
    <property type="protein sequence ID" value="QFS47092.1"/>
    <property type="molecule type" value="Genomic_DNA"/>
</dbReference>
<dbReference type="GO" id="GO:0008236">
    <property type="term" value="F:serine-type peptidase activity"/>
    <property type="evidence" value="ECO:0007669"/>
    <property type="project" value="UniProtKB-KW"/>
</dbReference>
<dbReference type="PANTHER" id="PTHR15462:SF8">
    <property type="entry name" value="SERINE PROTEASE"/>
    <property type="match status" value="1"/>
</dbReference>
<evidence type="ECO:0000256" key="3">
    <source>
        <dbReference type="ARBA" id="ARBA00022729"/>
    </source>
</evidence>
<dbReference type="PRINTS" id="PR00839">
    <property type="entry name" value="V8PROTEASE"/>
</dbReference>
<reference evidence="8 9" key="1">
    <citation type="submission" date="2019-10" db="EMBL/GenBank/DDBJ databases">
        <title>Genomic and transcriptomic insights into the perfect genentic adaptation of a filamentous nitrogen-fixing cyanobacterium to rice fields.</title>
        <authorList>
            <person name="Chen Z."/>
        </authorList>
    </citation>
    <scope>NUCLEOTIDE SEQUENCE [LARGE SCALE GENOMIC DNA]</scope>
    <source>
        <strain evidence="8">CCNUC1</strain>
    </source>
</reference>
<keyword evidence="3" id="KW-0732">Signal</keyword>
<keyword evidence="2 6" id="KW-0645">Protease</keyword>
<dbReference type="Pfam" id="PF13365">
    <property type="entry name" value="Trypsin_2"/>
    <property type="match status" value="1"/>
</dbReference>
<evidence type="ECO:0000313" key="9">
    <source>
        <dbReference type="Proteomes" id="UP000326678"/>
    </source>
</evidence>
<dbReference type="GO" id="GO:0006508">
    <property type="term" value="P:proteolysis"/>
    <property type="evidence" value="ECO:0007669"/>
    <property type="project" value="UniProtKB-KW"/>
</dbReference>
<evidence type="ECO:0000313" key="8">
    <source>
        <dbReference type="EMBL" id="QFS47092.1"/>
    </source>
</evidence>
<evidence type="ECO:0000256" key="1">
    <source>
        <dbReference type="ARBA" id="ARBA00008764"/>
    </source>
</evidence>
<organism evidence="8 9">
    <name type="scientific">Nostoc sphaeroides CCNUC1</name>
    <dbReference type="NCBI Taxonomy" id="2653204"/>
    <lineage>
        <taxon>Bacteria</taxon>
        <taxon>Bacillati</taxon>
        <taxon>Cyanobacteriota</taxon>
        <taxon>Cyanophyceae</taxon>
        <taxon>Nostocales</taxon>
        <taxon>Nostocaceae</taxon>
        <taxon>Nostoc</taxon>
    </lineage>
</organism>
<dbReference type="InterPro" id="IPR009003">
    <property type="entry name" value="Peptidase_S1_PA"/>
</dbReference>
<evidence type="ECO:0000256" key="2">
    <source>
        <dbReference type="ARBA" id="ARBA00022670"/>
    </source>
</evidence>
<proteinExistence type="inferred from homology"/>
<dbReference type="InterPro" id="IPR050966">
    <property type="entry name" value="Glutamyl_endopeptidase"/>
</dbReference>
<dbReference type="Proteomes" id="UP000326678">
    <property type="component" value="Chromosome Gxm1"/>
</dbReference>
<feature type="region of interest" description="Disordered" evidence="7">
    <location>
        <begin position="39"/>
        <end position="77"/>
    </location>
</feature>
<evidence type="ECO:0000256" key="4">
    <source>
        <dbReference type="ARBA" id="ARBA00022801"/>
    </source>
</evidence>
<dbReference type="Gene3D" id="2.40.10.10">
    <property type="entry name" value="Trypsin-like serine proteases"/>
    <property type="match status" value="2"/>
</dbReference>
<protein>
    <recommendedName>
        <fullName evidence="6">Serine protease</fullName>
        <ecNumber evidence="6">3.4.21.-</ecNumber>
    </recommendedName>
</protein>
<evidence type="ECO:0000256" key="7">
    <source>
        <dbReference type="SAM" id="MobiDB-lite"/>
    </source>
</evidence>
<dbReference type="AlphaFoldDB" id="A0A5P8W369"/>
<dbReference type="KEGG" id="nsh:GXM_04573"/>
<dbReference type="RefSeq" id="WP_152589684.1">
    <property type="nucleotide sequence ID" value="NZ_CP045226.1"/>
</dbReference>
<evidence type="ECO:0000256" key="5">
    <source>
        <dbReference type="ARBA" id="ARBA00022825"/>
    </source>
</evidence>
<accession>A0A5P8W369</accession>
<gene>
    <name evidence="8" type="ORF">GXM_04573</name>
</gene>
<sequence length="321" mass="34966">MRKPSIYKQLLAFFIAGIVGFTALGGWISVQAETESPISPNTEQLNLVGDGKPFKPDDLEQSEKPYDSDRGIPTGIDNRIPMLSRNYPWSTIGRVQGTAADAKSYYCTGTLVASDIVLTNAHCVIDPETHQLSKELRFIPNAINGKSQSSKDIATVQNIAKNVLYGTDFKNGGFDNVQNQSNDWALIVINQPLGRKYGYLGWQSVPASTLIKQKQGKLFFVGYSSDYPDPSKEGYEFLTAGKGWTAGYENGCSIVGEESNHFYHDCATASGSSGGPIIDVIDGLPYIVALNNGEVTNPVTGQDIINFAVKMDFLDKLTGRK</sequence>
<feature type="compositionally biased region" description="Basic and acidic residues" evidence="7">
    <location>
        <begin position="52"/>
        <end position="70"/>
    </location>
</feature>
<name>A0A5P8W369_9NOSO</name>
<dbReference type="InterPro" id="IPR008256">
    <property type="entry name" value="Peptidase_S1B"/>
</dbReference>
<dbReference type="SUPFAM" id="SSF50494">
    <property type="entry name" value="Trypsin-like serine proteases"/>
    <property type="match status" value="1"/>
</dbReference>
<keyword evidence="5 6" id="KW-0720">Serine protease</keyword>
<comment type="similarity">
    <text evidence="1 6">Belongs to the peptidase S1B family.</text>
</comment>
<keyword evidence="9" id="KW-1185">Reference proteome</keyword>